<feature type="region of interest" description="Disordered" evidence="1">
    <location>
        <begin position="1"/>
        <end position="21"/>
    </location>
</feature>
<evidence type="ECO:0000313" key="3">
    <source>
        <dbReference type="Proteomes" id="UP000006365"/>
    </source>
</evidence>
<protein>
    <submittedName>
        <fullName evidence="2">Uncharacterized protein</fullName>
    </submittedName>
</protein>
<accession>A0A7U3YJA3</accession>
<reference evidence="2 3" key="1">
    <citation type="journal article" date="2011" name="Stand. Genomic Sci.">
        <title>Complete genome sequence of Desulfobulbus propionicus type strain (1pr3).</title>
        <authorList>
            <person name="Pagani I."/>
            <person name="Lapidus A."/>
            <person name="Nolan M."/>
            <person name="Lucas S."/>
            <person name="Hammon N."/>
            <person name="Deshpande S."/>
            <person name="Cheng J.F."/>
            <person name="Chertkov O."/>
            <person name="Davenport K."/>
            <person name="Tapia R."/>
            <person name="Han C."/>
            <person name="Goodwin L."/>
            <person name="Pitluck S."/>
            <person name="Liolios K."/>
            <person name="Mavromatis K."/>
            <person name="Ivanova N."/>
            <person name="Mikhailova N."/>
            <person name="Pati A."/>
            <person name="Chen A."/>
            <person name="Palaniappan K."/>
            <person name="Land M."/>
            <person name="Hauser L."/>
            <person name="Chang Y.J."/>
            <person name="Jeffries C.D."/>
            <person name="Detter J.C."/>
            <person name="Brambilla E."/>
            <person name="Kannan K.P."/>
            <person name="Djao O.D."/>
            <person name="Rohde M."/>
            <person name="Pukall R."/>
            <person name="Spring S."/>
            <person name="Goker M."/>
            <person name="Sikorski J."/>
            <person name="Woyke T."/>
            <person name="Bristow J."/>
            <person name="Eisen J.A."/>
            <person name="Markowitz V."/>
            <person name="Hugenholtz P."/>
            <person name="Kyrpides N.C."/>
            <person name="Klenk H.P."/>
        </authorList>
    </citation>
    <scope>NUCLEOTIDE SEQUENCE [LARGE SCALE GENOMIC DNA]</scope>
    <source>
        <strain evidence="3">ATCC 33891 / DSM 2032 / 1pr3</strain>
    </source>
</reference>
<proteinExistence type="predicted"/>
<dbReference type="EMBL" id="CP002364">
    <property type="protein sequence ID" value="ADW16414.1"/>
    <property type="molecule type" value="Genomic_DNA"/>
</dbReference>
<gene>
    <name evidence="2" type="ordered locus">Despr_0226</name>
</gene>
<dbReference type="AlphaFoldDB" id="A0A7U3YJA3"/>
<dbReference type="KEGG" id="dpr:Despr_0226"/>
<evidence type="ECO:0000313" key="2">
    <source>
        <dbReference type="EMBL" id="ADW16414.1"/>
    </source>
</evidence>
<name>A0A7U3YJA3_DESPD</name>
<keyword evidence="3" id="KW-1185">Reference proteome</keyword>
<organism evidence="2 3">
    <name type="scientific">Desulfobulbus propionicus (strain ATCC 33891 / DSM 2032 / VKM B-1956 / 1pr3)</name>
    <dbReference type="NCBI Taxonomy" id="577650"/>
    <lineage>
        <taxon>Bacteria</taxon>
        <taxon>Pseudomonadati</taxon>
        <taxon>Thermodesulfobacteriota</taxon>
        <taxon>Desulfobulbia</taxon>
        <taxon>Desulfobulbales</taxon>
        <taxon>Desulfobulbaceae</taxon>
        <taxon>Desulfobulbus</taxon>
    </lineage>
</organism>
<evidence type="ECO:0000256" key="1">
    <source>
        <dbReference type="SAM" id="MobiDB-lite"/>
    </source>
</evidence>
<dbReference type="Proteomes" id="UP000006365">
    <property type="component" value="Chromosome"/>
</dbReference>
<sequence length="56" mass="6410">MKLLNRREVFSPNASPKPPPWISEEERSVLLKWLIDGSLSFVAKAKEQRSRSDVDA</sequence>